<feature type="domain" description="Pseudouridine synthase RsuA/RluA-like" evidence="10">
    <location>
        <begin position="110"/>
        <end position="260"/>
    </location>
</feature>
<gene>
    <name evidence="12" type="ORF">HNR48_001612</name>
</gene>
<sequence>MNENIPPLEDIEDLADESGVKKVEESATVPVTASGQRLDQAAAELFSSYSRSKLQAWIKSGELTVNGSKAKTRDKMLGGEQLDLNAELQEQGSWKPEAIDLDIVYEDEAILVLNKPMGLVVHPAAGNHTGTLLNALLHHSPDLIHVPRAGIVHRLDKDTTGLMVVAKTLEAHTDLVAQLQERSVSREYEAISQGVMTGGGMVEANIGRHPKQRTKMAVSNFGGKEAITHYRVIQRFDAYTHIRLKLETGRTHQIRVHMSHIGYPLVGDSAYAGRFKIPKGLDKALIEKLRSFPRQALHAAQLGLIHPISGEYMEWEADLPEDMVDLLRELKDAQGPAYI</sequence>
<dbReference type="NCBIfam" id="TIGR00005">
    <property type="entry name" value="rluA_subfam"/>
    <property type="match status" value="1"/>
</dbReference>
<dbReference type="Gene3D" id="3.10.290.10">
    <property type="entry name" value="RNA-binding S4 domain"/>
    <property type="match status" value="1"/>
</dbReference>
<dbReference type="GO" id="GO:0160140">
    <property type="term" value="F:23S rRNA pseudouridine(1911/1915/1917) synthase activity"/>
    <property type="evidence" value="ECO:0007669"/>
    <property type="project" value="UniProtKB-EC"/>
</dbReference>
<proteinExistence type="inferred from homology"/>
<dbReference type="NCBIfam" id="NF008385">
    <property type="entry name" value="PRK11180.1"/>
    <property type="match status" value="1"/>
</dbReference>
<dbReference type="InParanoid" id="A0A7X0JS80"/>
<dbReference type="InterPro" id="IPR006224">
    <property type="entry name" value="PsdUridine_synth_RluA-like_CS"/>
</dbReference>
<dbReference type="Pfam" id="PF01479">
    <property type="entry name" value="S4"/>
    <property type="match status" value="1"/>
</dbReference>
<dbReference type="GO" id="GO:0003723">
    <property type="term" value="F:RNA binding"/>
    <property type="evidence" value="ECO:0007669"/>
    <property type="project" value="UniProtKB-KW"/>
</dbReference>
<dbReference type="InterPro" id="IPR020103">
    <property type="entry name" value="PsdUridine_synth_cat_dom_sf"/>
</dbReference>
<protein>
    <recommendedName>
        <fullName evidence="8">Pseudouridine synthase</fullName>
        <ecNumber evidence="8">5.4.99.-</ecNumber>
    </recommendedName>
</protein>
<evidence type="ECO:0000256" key="4">
    <source>
        <dbReference type="ARBA" id="ARBA00036882"/>
    </source>
</evidence>
<feature type="region of interest" description="Disordered" evidence="9">
    <location>
        <begin position="1"/>
        <end position="22"/>
    </location>
</feature>
<evidence type="ECO:0000256" key="7">
    <source>
        <dbReference type="PROSITE-ProRule" id="PRU00182"/>
    </source>
</evidence>
<dbReference type="InterPro" id="IPR036986">
    <property type="entry name" value="S4_RNA-bd_sf"/>
</dbReference>
<name>A0A7X0JS80_9GAMM</name>
<dbReference type="InterPro" id="IPR050188">
    <property type="entry name" value="RluA_PseudoU_synthase"/>
</dbReference>
<organism evidence="12 13">
    <name type="scientific">Pseudoteredinibacter isoporae</name>
    <dbReference type="NCBI Taxonomy" id="570281"/>
    <lineage>
        <taxon>Bacteria</taxon>
        <taxon>Pseudomonadati</taxon>
        <taxon>Pseudomonadota</taxon>
        <taxon>Gammaproteobacteria</taxon>
        <taxon>Cellvibrionales</taxon>
        <taxon>Cellvibrionaceae</taxon>
        <taxon>Pseudoteredinibacter</taxon>
    </lineage>
</organism>
<dbReference type="PROSITE" id="PS01129">
    <property type="entry name" value="PSI_RLU"/>
    <property type="match status" value="1"/>
</dbReference>
<comment type="caution">
    <text evidence="12">The sequence shown here is derived from an EMBL/GenBank/DDBJ whole genome shotgun (WGS) entry which is preliminary data.</text>
</comment>
<dbReference type="PANTHER" id="PTHR21600:SF44">
    <property type="entry name" value="RIBOSOMAL LARGE SUBUNIT PSEUDOURIDINE SYNTHASE D"/>
    <property type="match status" value="1"/>
</dbReference>
<evidence type="ECO:0000259" key="11">
    <source>
        <dbReference type="Pfam" id="PF01479"/>
    </source>
</evidence>
<evidence type="ECO:0000256" key="6">
    <source>
        <dbReference type="PIRSR" id="PIRSR606225-1"/>
    </source>
</evidence>
<dbReference type="InterPro" id="IPR002942">
    <property type="entry name" value="S4_RNA-bd"/>
</dbReference>
<feature type="domain" description="RNA-binding S4" evidence="11">
    <location>
        <begin position="36"/>
        <end position="72"/>
    </location>
</feature>
<keyword evidence="3 8" id="KW-0413">Isomerase</keyword>
<keyword evidence="2 7" id="KW-0694">RNA-binding</keyword>
<dbReference type="InterPro" id="IPR006225">
    <property type="entry name" value="PsdUridine_synth_RluC/D"/>
</dbReference>
<comment type="catalytic activity">
    <reaction evidence="4">
        <text>uridine(1911/1915/1917) in 23S rRNA = pseudouridine(1911/1915/1917) in 23S rRNA</text>
        <dbReference type="Rhea" id="RHEA:42524"/>
        <dbReference type="Rhea" id="RHEA-COMP:10097"/>
        <dbReference type="Rhea" id="RHEA-COMP:10098"/>
        <dbReference type="ChEBI" id="CHEBI:65314"/>
        <dbReference type="ChEBI" id="CHEBI:65315"/>
        <dbReference type="EC" id="5.4.99.23"/>
    </reaction>
</comment>
<comment type="catalytic activity">
    <reaction evidence="8">
        <text>a uridine in RNA = a pseudouridine in RNA</text>
        <dbReference type="Rhea" id="RHEA:48348"/>
        <dbReference type="Rhea" id="RHEA-COMP:12068"/>
        <dbReference type="Rhea" id="RHEA-COMP:12069"/>
        <dbReference type="ChEBI" id="CHEBI:65314"/>
        <dbReference type="ChEBI" id="CHEBI:65315"/>
    </reaction>
</comment>
<dbReference type="CDD" id="cd00165">
    <property type="entry name" value="S4"/>
    <property type="match status" value="1"/>
</dbReference>
<dbReference type="GO" id="GO:0000455">
    <property type="term" value="P:enzyme-directed rRNA pseudouridine synthesis"/>
    <property type="evidence" value="ECO:0007669"/>
    <property type="project" value="TreeGrafter"/>
</dbReference>
<dbReference type="EC" id="5.4.99.-" evidence="8"/>
<feature type="active site" evidence="6">
    <location>
        <position position="156"/>
    </location>
</feature>
<dbReference type="SUPFAM" id="SSF55174">
    <property type="entry name" value="Alpha-L RNA-binding motif"/>
    <property type="match status" value="1"/>
</dbReference>
<dbReference type="PANTHER" id="PTHR21600">
    <property type="entry name" value="MITOCHONDRIAL RNA PSEUDOURIDINE SYNTHASE"/>
    <property type="match status" value="1"/>
</dbReference>
<dbReference type="AlphaFoldDB" id="A0A7X0JS80"/>
<dbReference type="FunCoup" id="A0A7X0JS80">
    <property type="interactions" value="669"/>
</dbReference>
<comment type="function">
    <text evidence="5">Responsible for synthesis of pseudouridine from uracil at positions 1911, 1915 and 1917 in 23S ribosomal RNA.</text>
</comment>
<dbReference type="FunFam" id="3.30.2350.10:FF:000006">
    <property type="entry name" value="Pseudouridine synthase"/>
    <property type="match status" value="1"/>
</dbReference>
<evidence type="ECO:0000256" key="8">
    <source>
        <dbReference type="RuleBase" id="RU362028"/>
    </source>
</evidence>
<dbReference type="SUPFAM" id="SSF55120">
    <property type="entry name" value="Pseudouridine synthase"/>
    <property type="match status" value="1"/>
</dbReference>
<reference evidence="12 13" key="1">
    <citation type="submission" date="2020-08" db="EMBL/GenBank/DDBJ databases">
        <title>Genomic Encyclopedia of Type Strains, Phase IV (KMG-IV): sequencing the most valuable type-strain genomes for metagenomic binning, comparative biology and taxonomic classification.</title>
        <authorList>
            <person name="Goeker M."/>
        </authorList>
    </citation>
    <scope>NUCLEOTIDE SEQUENCE [LARGE SCALE GENOMIC DNA]</scope>
    <source>
        <strain evidence="12 13">DSM 22368</strain>
    </source>
</reference>
<evidence type="ECO:0000256" key="1">
    <source>
        <dbReference type="ARBA" id="ARBA00010876"/>
    </source>
</evidence>
<evidence type="ECO:0000256" key="2">
    <source>
        <dbReference type="ARBA" id="ARBA00022884"/>
    </source>
</evidence>
<dbReference type="PROSITE" id="PS50889">
    <property type="entry name" value="S4"/>
    <property type="match status" value="1"/>
</dbReference>
<dbReference type="Pfam" id="PF00849">
    <property type="entry name" value="PseudoU_synth_2"/>
    <property type="match status" value="1"/>
</dbReference>
<evidence type="ECO:0000313" key="12">
    <source>
        <dbReference type="EMBL" id="MBB6521334.1"/>
    </source>
</evidence>
<evidence type="ECO:0000256" key="3">
    <source>
        <dbReference type="ARBA" id="ARBA00023235"/>
    </source>
</evidence>
<dbReference type="Proteomes" id="UP000528457">
    <property type="component" value="Unassembled WGS sequence"/>
</dbReference>
<accession>A0A7X0JS80</accession>
<evidence type="ECO:0000313" key="13">
    <source>
        <dbReference type="Proteomes" id="UP000528457"/>
    </source>
</evidence>
<dbReference type="EMBL" id="JACHHT010000001">
    <property type="protein sequence ID" value="MBB6521334.1"/>
    <property type="molecule type" value="Genomic_DNA"/>
</dbReference>
<evidence type="ECO:0000259" key="10">
    <source>
        <dbReference type="Pfam" id="PF00849"/>
    </source>
</evidence>
<dbReference type="InterPro" id="IPR006145">
    <property type="entry name" value="PsdUridine_synth_RsuA/RluA"/>
</dbReference>
<keyword evidence="13" id="KW-1185">Reference proteome</keyword>
<dbReference type="RefSeq" id="WP_166848790.1">
    <property type="nucleotide sequence ID" value="NZ_JAAONY010000001.1"/>
</dbReference>
<dbReference type="Gene3D" id="3.30.2350.10">
    <property type="entry name" value="Pseudouridine synthase"/>
    <property type="match status" value="1"/>
</dbReference>
<evidence type="ECO:0000256" key="5">
    <source>
        <dbReference type="ARBA" id="ARBA00056072"/>
    </source>
</evidence>
<comment type="similarity">
    <text evidence="1 8">Belongs to the pseudouridine synthase RluA family.</text>
</comment>
<evidence type="ECO:0000256" key="9">
    <source>
        <dbReference type="SAM" id="MobiDB-lite"/>
    </source>
</evidence>
<dbReference type="CDD" id="cd02869">
    <property type="entry name" value="PseudoU_synth_RluA_like"/>
    <property type="match status" value="1"/>
</dbReference>